<protein>
    <recommendedName>
        <fullName evidence="4 8">Sucrose-6-phosphate hydrolase</fullName>
        <ecNumber evidence="3 8">3.2.1.26</ecNumber>
    </recommendedName>
    <alternativeName>
        <fullName evidence="7 9">Invertase</fullName>
    </alternativeName>
</protein>
<sequence length="491" mass="56300">MKIIKNWTTPLRYQPYGQWSKEYVAALQQQVDQSIWRFHYHIQPDTGLLNDPNGFSYFNGQWHVFYQAYPFGPVHGLKSWYHLYSDNLIDWKKDGIRLEADTPYDSHGVYSGSALPVGDQLFLAYTGNVRNEQWDRHAYQLGAMMDTDFTVKKWDTPLIPDPPQGYTHHFRDPQVIWYQDTYYMIIGAQTTDEKGKVLCYQSDTLSDWTLLGELDFTSEDMGYMIECPNLLFVDGTPVLIFCPQGMPKEVRSYQNIYPNTYITAESFDTTTATLRSPSALSHIDEGFDVYATQGFQAPDGRALTIGWIGLPELTYPTDQENWAHGLSLVRELHMKQNRLYQVPAAETTALRQQQSTYTLEDLQDKVTVSTNSYELQLTLPAEQTGELVIASDLDKNNGLVIAYDTTRGMITVDRGQMSHVINAEYGTTRQYQTNPGEIHLQLFVDQSVFELFINHGEAVLSGRIFPLEDQRTLFLNGLAQDIAFWPLRSMN</sequence>
<dbReference type="InterPro" id="IPR001362">
    <property type="entry name" value="Glyco_hydro_32"/>
</dbReference>
<dbReference type="SUPFAM" id="SSF75005">
    <property type="entry name" value="Arabinanase/levansucrase/invertase"/>
    <property type="match status" value="1"/>
</dbReference>
<dbReference type="SUPFAM" id="SSF49899">
    <property type="entry name" value="Concanavalin A-like lectins/glucanases"/>
    <property type="match status" value="1"/>
</dbReference>
<dbReference type="AlphaFoldDB" id="S0P4W8"/>
<dbReference type="InterPro" id="IPR013148">
    <property type="entry name" value="Glyco_hydro_32_N"/>
</dbReference>
<dbReference type="UniPathway" id="UPA00238"/>
<evidence type="ECO:0000259" key="10">
    <source>
        <dbReference type="Pfam" id="PF00251"/>
    </source>
</evidence>
<comment type="similarity">
    <text evidence="2 8">Belongs to the glycosyl hydrolase 32 family.</text>
</comment>
<dbReference type="OrthoDB" id="9759709at2"/>
<name>S0P4W8_9ENTE</name>
<evidence type="ECO:0000256" key="4">
    <source>
        <dbReference type="ARBA" id="ARBA00019623"/>
    </source>
</evidence>
<comment type="function">
    <text evidence="9">Enables the bacterium to metabolize sucrose as a sole carbon source.</text>
</comment>
<keyword evidence="13" id="KW-1185">Reference proteome</keyword>
<dbReference type="Pfam" id="PF08244">
    <property type="entry name" value="Glyco_hydro_32C"/>
    <property type="match status" value="1"/>
</dbReference>
<dbReference type="RefSeq" id="WP_016186534.1">
    <property type="nucleotide sequence ID" value="NZ_ASWO01000006.1"/>
</dbReference>
<dbReference type="EC" id="3.2.1.26" evidence="3 8"/>
<dbReference type="NCBIfam" id="TIGR01322">
    <property type="entry name" value="scrB_fam"/>
    <property type="match status" value="1"/>
</dbReference>
<comment type="caution">
    <text evidence="12">The sequence shown here is derived from an EMBL/GenBank/DDBJ whole genome shotgun (WGS) entry which is preliminary data.</text>
</comment>
<feature type="domain" description="Glycosyl hydrolase family 32 C-terminal" evidence="11">
    <location>
        <begin position="347"/>
        <end position="473"/>
    </location>
</feature>
<keyword evidence="9" id="KW-0119">Carbohydrate metabolism</keyword>
<gene>
    <name evidence="12" type="ORF">I573_01966</name>
</gene>
<organism evidence="12 13">
    <name type="scientific">Enterococcus sulfureus ATCC 49903</name>
    <dbReference type="NCBI Taxonomy" id="1140003"/>
    <lineage>
        <taxon>Bacteria</taxon>
        <taxon>Bacillati</taxon>
        <taxon>Bacillota</taxon>
        <taxon>Bacilli</taxon>
        <taxon>Lactobacillales</taxon>
        <taxon>Enterococcaceae</taxon>
        <taxon>Enterococcus</taxon>
    </lineage>
</organism>
<evidence type="ECO:0000313" key="12">
    <source>
        <dbReference type="EMBL" id="EOT83416.1"/>
    </source>
</evidence>
<dbReference type="Pfam" id="PF00251">
    <property type="entry name" value="Glyco_hydro_32N"/>
    <property type="match status" value="1"/>
</dbReference>
<comment type="subcellular location">
    <subcellularLocation>
        <location evidence="9">Cytoplasm</location>
    </subcellularLocation>
</comment>
<evidence type="ECO:0000256" key="2">
    <source>
        <dbReference type="ARBA" id="ARBA00009902"/>
    </source>
</evidence>
<dbReference type="GO" id="GO:0005737">
    <property type="term" value="C:cytoplasm"/>
    <property type="evidence" value="ECO:0007669"/>
    <property type="project" value="UniProtKB-SubCell"/>
</dbReference>
<comment type="pathway">
    <text evidence="1 9">Glycan biosynthesis; sucrose metabolism.</text>
</comment>
<dbReference type="PANTHER" id="PTHR43101">
    <property type="entry name" value="BETA-FRUCTOSIDASE"/>
    <property type="match status" value="1"/>
</dbReference>
<accession>S0P4W8</accession>
<evidence type="ECO:0000259" key="11">
    <source>
        <dbReference type="Pfam" id="PF08244"/>
    </source>
</evidence>
<dbReference type="GO" id="GO:0005985">
    <property type="term" value="P:sucrose metabolic process"/>
    <property type="evidence" value="ECO:0007669"/>
    <property type="project" value="UniProtKB-UniPathway"/>
</dbReference>
<keyword evidence="5 8" id="KW-0378">Hydrolase</keyword>
<proteinExistence type="inferred from homology"/>
<evidence type="ECO:0000256" key="6">
    <source>
        <dbReference type="ARBA" id="ARBA00023295"/>
    </source>
</evidence>
<evidence type="ECO:0000256" key="9">
    <source>
        <dbReference type="RuleBase" id="RU365015"/>
    </source>
</evidence>
<evidence type="ECO:0000256" key="8">
    <source>
        <dbReference type="RuleBase" id="RU362110"/>
    </source>
</evidence>
<dbReference type="SMART" id="SM00640">
    <property type="entry name" value="Glyco_32"/>
    <property type="match status" value="1"/>
</dbReference>
<comment type="catalytic activity">
    <reaction evidence="8">
        <text>Hydrolysis of terminal non-reducing beta-D-fructofuranoside residues in beta-D-fructofuranosides.</text>
        <dbReference type="EC" id="3.2.1.26"/>
    </reaction>
</comment>
<dbReference type="InterPro" id="IPR013189">
    <property type="entry name" value="Glyco_hydro_32_C"/>
</dbReference>
<dbReference type="PROSITE" id="PS00609">
    <property type="entry name" value="GLYCOSYL_HYDROL_F32"/>
    <property type="match status" value="1"/>
</dbReference>
<evidence type="ECO:0000256" key="5">
    <source>
        <dbReference type="ARBA" id="ARBA00022801"/>
    </source>
</evidence>
<evidence type="ECO:0000313" key="13">
    <source>
        <dbReference type="Proteomes" id="UP000015961"/>
    </source>
</evidence>
<dbReference type="PATRIC" id="fig|1140003.3.peg.2029"/>
<dbReference type="Gene3D" id="2.115.10.20">
    <property type="entry name" value="Glycosyl hydrolase domain, family 43"/>
    <property type="match status" value="1"/>
</dbReference>
<dbReference type="STRING" id="1140003.OMY_02104"/>
<dbReference type="Proteomes" id="UP000015961">
    <property type="component" value="Unassembled WGS sequence"/>
</dbReference>
<dbReference type="CDD" id="cd18623">
    <property type="entry name" value="GH32_ScrB-like"/>
    <property type="match status" value="1"/>
</dbReference>
<dbReference type="EMBL" id="ASWO01000006">
    <property type="protein sequence ID" value="EOT83416.1"/>
    <property type="molecule type" value="Genomic_DNA"/>
</dbReference>
<reference evidence="12 13" key="1">
    <citation type="submission" date="2013-03" db="EMBL/GenBank/DDBJ databases">
        <title>The Genome Sequence of Enterococcus sulfureus ATCC_49903 (PacBio/Illumina hybrid assembly).</title>
        <authorList>
            <consortium name="The Broad Institute Genomics Platform"/>
            <consortium name="The Broad Institute Genome Sequencing Center for Infectious Disease"/>
            <person name="Earl A."/>
            <person name="Russ C."/>
            <person name="Gilmore M."/>
            <person name="Surin D."/>
            <person name="Walker B."/>
            <person name="Young S."/>
            <person name="Zeng Q."/>
            <person name="Gargeya S."/>
            <person name="Fitzgerald M."/>
            <person name="Haas B."/>
            <person name="Abouelleil A."/>
            <person name="Allen A.W."/>
            <person name="Alvarado L."/>
            <person name="Arachchi H.M."/>
            <person name="Berlin A.M."/>
            <person name="Chapman S.B."/>
            <person name="Gainer-Dewar J."/>
            <person name="Goldberg J."/>
            <person name="Griggs A."/>
            <person name="Gujja S."/>
            <person name="Hansen M."/>
            <person name="Howarth C."/>
            <person name="Imamovic A."/>
            <person name="Ireland A."/>
            <person name="Larimer J."/>
            <person name="McCowan C."/>
            <person name="Murphy C."/>
            <person name="Pearson M."/>
            <person name="Poon T.W."/>
            <person name="Priest M."/>
            <person name="Roberts A."/>
            <person name="Saif S."/>
            <person name="Shea T."/>
            <person name="Sisk P."/>
            <person name="Sykes S."/>
            <person name="Wortman J."/>
            <person name="Nusbaum C."/>
            <person name="Birren B."/>
        </authorList>
    </citation>
    <scope>NUCLEOTIDE SEQUENCE [LARGE SCALE GENOMIC DNA]</scope>
    <source>
        <strain evidence="12 13">ATCC 49903</strain>
    </source>
</reference>
<dbReference type="InterPro" id="IPR051214">
    <property type="entry name" value="GH32_Enzymes"/>
</dbReference>
<keyword evidence="9" id="KW-0963">Cytoplasm</keyword>
<dbReference type="eggNOG" id="COG1621">
    <property type="taxonomic scope" value="Bacteria"/>
</dbReference>
<dbReference type="GO" id="GO:0004564">
    <property type="term" value="F:beta-fructofuranosidase activity"/>
    <property type="evidence" value="ECO:0007669"/>
    <property type="project" value="UniProtKB-EC"/>
</dbReference>
<evidence type="ECO:0000256" key="1">
    <source>
        <dbReference type="ARBA" id="ARBA00004914"/>
    </source>
</evidence>
<dbReference type="Gene3D" id="2.60.120.560">
    <property type="entry name" value="Exo-inulinase, domain 1"/>
    <property type="match status" value="1"/>
</dbReference>
<keyword evidence="6 8" id="KW-0326">Glycosidase</keyword>
<dbReference type="InterPro" id="IPR006232">
    <property type="entry name" value="Suc6P_hydrolase"/>
</dbReference>
<dbReference type="InterPro" id="IPR013320">
    <property type="entry name" value="ConA-like_dom_sf"/>
</dbReference>
<evidence type="ECO:0000256" key="7">
    <source>
        <dbReference type="ARBA" id="ARBA00033367"/>
    </source>
</evidence>
<dbReference type="InterPro" id="IPR023296">
    <property type="entry name" value="Glyco_hydro_beta-prop_sf"/>
</dbReference>
<evidence type="ECO:0000256" key="3">
    <source>
        <dbReference type="ARBA" id="ARBA00012758"/>
    </source>
</evidence>
<feature type="domain" description="Glycosyl hydrolase family 32 N-terminal" evidence="10">
    <location>
        <begin position="41"/>
        <end position="343"/>
    </location>
</feature>
<dbReference type="PANTHER" id="PTHR43101:SF1">
    <property type="entry name" value="BETA-FRUCTOSIDASE"/>
    <property type="match status" value="1"/>
</dbReference>
<dbReference type="InterPro" id="IPR018053">
    <property type="entry name" value="Glyco_hydro_32_AS"/>
</dbReference>